<dbReference type="InterPro" id="IPR029016">
    <property type="entry name" value="GAF-like_dom_sf"/>
</dbReference>
<dbReference type="InterPro" id="IPR036388">
    <property type="entry name" value="WH-like_DNA-bd_sf"/>
</dbReference>
<dbReference type="Gene3D" id="1.10.10.10">
    <property type="entry name" value="Winged helix-like DNA-binding domain superfamily/Winged helix DNA-binding domain"/>
    <property type="match status" value="1"/>
</dbReference>
<evidence type="ECO:0000259" key="5">
    <source>
        <dbReference type="PROSITE" id="PS51078"/>
    </source>
</evidence>
<name>A0ABW5PWF4_9BACI</name>
<proteinExistence type="predicted"/>
<evidence type="ECO:0000256" key="2">
    <source>
        <dbReference type="ARBA" id="ARBA00023125"/>
    </source>
</evidence>
<evidence type="ECO:0000259" key="4">
    <source>
        <dbReference type="PROSITE" id="PS51077"/>
    </source>
</evidence>
<dbReference type="SUPFAM" id="SSF46785">
    <property type="entry name" value="Winged helix' DNA-binding domain"/>
    <property type="match status" value="1"/>
</dbReference>
<dbReference type="Proteomes" id="UP001597451">
    <property type="component" value="Unassembled WGS sequence"/>
</dbReference>
<dbReference type="SMART" id="SM00346">
    <property type="entry name" value="HTH_ICLR"/>
    <property type="match status" value="1"/>
</dbReference>
<dbReference type="InterPro" id="IPR005471">
    <property type="entry name" value="Tscrpt_reg_IclR_N"/>
</dbReference>
<dbReference type="InterPro" id="IPR014757">
    <property type="entry name" value="Tscrpt_reg_IclR_C"/>
</dbReference>
<dbReference type="PANTHER" id="PTHR30136:SF24">
    <property type="entry name" value="HTH-TYPE TRANSCRIPTIONAL REPRESSOR ALLR"/>
    <property type="match status" value="1"/>
</dbReference>
<organism evidence="6 7">
    <name type="scientific">Oceanobacillus kapialis</name>
    <dbReference type="NCBI Taxonomy" id="481353"/>
    <lineage>
        <taxon>Bacteria</taxon>
        <taxon>Bacillati</taxon>
        <taxon>Bacillota</taxon>
        <taxon>Bacilli</taxon>
        <taxon>Bacillales</taxon>
        <taxon>Bacillaceae</taxon>
        <taxon>Oceanobacillus</taxon>
    </lineage>
</organism>
<dbReference type="PROSITE" id="PS51078">
    <property type="entry name" value="ICLR_ED"/>
    <property type="match status" value="1"/>
</dbReference>
<keyword evidence="3" id="KW-0804">Transcription</keyword>
<dbReference type="Gene3D" id="3.30.450.40">
    <property type="match status" value="1"/>
</dbReference>
<comment type="caution">
    <text evidence="6">The sequence shown here is derived from an EMBL/GenBank/DDBJ whole genome shotgun (WGS) entry which is preliminary data.</text>
</comment>
<keyword evidence="1" id="KW-0805">Transcription regulation</keyword>
<dbReference type="Pfam" id="PF01614">
    <property type="entry name" value="IclR_C"/>
    <property type="match status" value="1"/>
</dbReference>
<sequence length="254" mass="28320">MSNVQSIERAFAILKVLSNKPEGVRITTLAKEVGLTKSTTHRITSTLVNLDYVHQDSETEKYMLGNQLIRLTSLMLNNMDVIKVAEPFLANLSRDVNETVHLCVEDNGEVLYVDKKESNQNIRMYSTIGSRAPLYCTGVGKILLSGMSPSYFHEVLDRINFELRTALTITSKEELIKEVEKVKTQGYALDNVENEEGIRCIAGPIHDYRGKVIASFSISGPTNRVTLDRVKTELAGKVSETSKKISANFGYSPE</sequence>
<reference evidence="7" key="1">
    <citation type="journal article" date="2019" name="Int. J. Syst. Evol. Microbiol.">
        <title>The Global Catalogue of Microorganisms (GCM) 10K type strain sequencing project: providing services to taxonomists for standard genome sequencing and annotation.</title>
        <authorList>
            <consortium name="The Broad Institute Genomics Platform"/>
            <consortium name="The Broad Institute Genome Sequencing Center for Infectious Disease"/>
            <person name="Wu L."/>
            <person name="Ma J."/>
        </authorList>
    </citation>
    <scope>NUCLEOTIDE SEQUENCE [LARGE SCALE GENOMIC DNA]</scope>
    <source>
        <strain evidence="7">TISTR 1858</strain>
    </source>
</reference>
<dbReference type="Pfam" id="PF09339">
    <property type="entry name" value="HTH_IclR"/>
    <property type="match status" value="1"/>
</dbReference>
<dbReference type="InterPro" id="IPR036390">
    <property type="entry name" value="WH_DNA-bd_sf"/>
</dbReference>
<accession>A0ABW5PWF4</accession>
<keyword evidence="7" id="KW-1185">Reference proteome</keyword>
<evidence type="ECO:0000313" key="7">
    <source>
        <dbReference type="Proteomes" id="UP001597451"/>
    </source>
</evidence>
<evidence type="ECO:0000256" key="1">
    <source>
        <dbReference type="ARBA" id="ARBA00023015"/>
    </source>
</evidence>
<evidence type="ECO:0000256" key="3">
    <source>
        <dbReference type="ARBA" id="ARBA00023163"/>
    </source>
</evidence>
<keyword evidence="2" id="KW-0238">DNA-binding</keyword>
<dbReference type="PROSITE" id="PS51077">
    <property type="entry name" value="HTH_ICLR"/>
    <property type="match status" value="1"/>
</dbReference>
<protein>
    <submittedName>
        <fullName evidence="6">IclR family transcriptional regulator</fullName>
    </submittedName>
</protein>
<dbReference type="RefSeq" id="WP_379560287.1">
    <property type="nucleotide sequence ID" value="NZ_JBHUMX010000004.1"/>
</dbReference>
<evidence type="ECO:0000313" key="6">
    <source>
        <dbReference type="EMBL" id="MFD2627634.1"/>
    </source>
</evidence>
<feature type="domain" description="IclR-ED" evidence="5">
    <location>
        <begin position="67"/>
        <end position="251"/>
    </location>
</feature>
<dbReference type="PANTHER" id="PTHR30136">
    <property type="entry name" value="HELIX-TURN-HELIX TRANSCRIPTIONAL REGULATOR, ICLR FAMILY"/>
    <property type="match status" value="1"/>
</dbReference>
<dbReference type="InterPro" id="IPR050707">
    <property type="entry name" value="HTH_MetabolicPath_Reg"/>
</dbReference>
<dbReference type="EMBL" id="JBHUMX010000004">
    <property type="protein sequence ID" value="MFD2627634.1"/>
    <property type="molecule type" value="Genomic_DNA"/>
</dbReference>
<dbReference type="SUPFAM" id="SSF55781">
    <property type="entry name" value="GAF domain-like"/>
    <property type="match status" value="1"/>
</dbReference>
<feature type="domain" description="HTH iclR-type" evidence="4">
    <location>
        <begin position="4"/>
        <end position="66"/>
    </location>
</feature>
<gene>
    <name evidence="6" type="ORF">ACFSUN_02365</name>
</gene>